<dbReference type="Proteomes" id="UP000095280">
    <property type="component" value="Unplaced"/>
</dbReference>
<accession>A0A1I8JG96</accession>
<dbReference type="InterPro" id="IPR019787">
    <property type="entry name" value="Znf_PHD-finger"/>
</dbReference>
<feature type="compositionally biased region" description="Acidic residues" evidence="5">
    <location>
        <begin position="116"/>
        <end position="139"/>
    </location>
</feature>
<dbReference type="InterPro" id="IPR047171">
    <property type="entry name" value="BAZ1A"/>
</dbReference>
<sequence>DREDQLLLCDGCDTAYHTDCLTPPLSRVPAGRWFCPDCRRDRRANGGRLRWRPLGDQPAALRRTRSSLAAEASAAADAGPADDTAVSLPSYTSDEADEDSSVPSSSSAAGSTADSSYEDDEDDDEEEEEADGDDSESGENSDSASSIDISFLRKPLPSPAASGDKVEDDDADSIDISFLYEPLPAASVASTSRATGGAAGKRQRRRRSAGKRKKGKKSKAKSKKAPAKRRKTKTTKKRQSTAKTGRKSKNSKRRLTARDKRLLRHMDRVQAADPQAWQARFEKRMTFYRDTSAMRLCLTGEDYPISLVSTVDSALANGRAASKACTPEPEQPTEQFDIGQILHDQDLHLAPAHCKTIKNNKEVWTEQGRLWYLRQQRGQLMAAANNHRSASVKSPPSAAAPPVTPPSPATPPPSSASTKKNVNNNADKFAEDDEMDIEELPQVTSFRTWTPSAPSAQQVLHPHHQPPPPPPPPHRPPRIDKADYKQLLKKAVTKIARSHSQDVQPDRTRQFVTTYVEKHLKAKRRSSKS</sequence>
<dbReference type="PANTHER" id="PTHR46510:SF1">
    <property type="entry name" value="BROMODOMAIN ADJACENT TO ZINC FINGER DOMAIN PROTEIN 1A"/>
    <property type="match status" value="1"/>
</dbReference>
<dbReference type="GO" id="GO:0000228">
    <property type="term" value="C:nuclear chromosome"/>
    <property type="evidence" value="ECO:0007669"/>
    <property type="project" value="TreeGrafter"/>
</dbReference>
<feature type="region of interest" description="Disordered" evidence="5">
    <location>
        <begin position="49"/>
        <end position="169"/>
    </location>
</feature>
<feature type="compositionally biased region" description="Low complexity" evidence="5">
    <location>
        <begin position="185"/>
        <end position="196"/>
    </location>
</feature>
<feature type="compositionally biased region" description="Pro residues" evidence="5">
    <location>
        <begin position="465"/>
        <end position="474"/>
    </location>
</feature>
<feature type="region of interest" description="Disordered" evidence="5">
    <location>
        <begin position="382"/>
        <end position="422"/>
    </location>
</feature>
<dbReference type="Pfam" id="PF00628">
    <property type="entry name" value="PHD"/>
    <property type="match status" value="1"/>
</dbReference>
<dbReference type="GO" id="GO:0006355">
    <property type="term" value="P:regulation of DNA-templated transcription"/>
    <property type="evidence" value="ECO:0007669"/>
    <property type="project" value="TreeGrafter"/>
</dbReference>
<dbReference type="AlphaFoldDB" id="A0A1I8JG96"/>
<keyword evidence="1" id="KW-0479">Metal-binding</keyword>
<proteinExistence type="predicted"/>
<feature type="region of interest" description="Disordered" evidence="5">
    <location>
        <begin position="450"/>
        <end position="482"/>
    </location>
</feature>
<dbReference type="GO" id="GO:0008623">
    <property type="term" value="C:CHRAC"/>
    <property type="evidence" value="ECO:0007669"/>
    <property type="project" value="TreeGrafter"/>
</dbReference>
<evidence type="ECO:0000256" key="3">
    <source>
        <dbReference type="ARBA" id="ARBA00022833"/>
    </source>
</evidence>
<dbReference type="GO" id="GO:0008270">
    <property type="term" value="F:zinc ion binding"/>
    <property type="evidence" value="ECO:0007669"/>
    <property type="project" value="UniProtKB-KW"/>
</dbReference>
<evidence type="ECO:0000256" key="1">
    <source>
        <dbReference type="ARBA" id="ARBA00022723"/>
    </source>
</evidence>
<evidence type="ECO:0000256" key="2">
    <source>
        <dbReference type="ARBA" id="ARBA00022771"/>
    </source>
</evidence>
<dbReference type="PROSITE" id="PS50016">
    <property type="entry name" value="ZF_PHD_2"/>
    <property type="match status" value="1"/>
</dbReference>
<keyword evidence="3" id="KW-0862">Zinc</keyword>
<dbReference type="InterPro" id="IPR011011">
    <property type="entry name" value="Znf_FYVE_PHD"/>
</dbReference>
<dbReference type="GO" id="GO:0003677">
    <property type="term" value="F:DNA binding"/>
    <property type="evidence" value="ECO:0007669"/>
    <property type="project" value="TreeGrafter"/>
</dbReference>
<keyword evidence="7" id="KW-1185">Reference proteome</keyword>
<feature type="region of interest" description="Disordered" evidence="5">
    <location>
        <begin position="182"/>
        <end position="260"/>
    </location>
</feature>
<organism evidence="7 8">
    <name type="scientific">Macrostomum lignano</name>
    <dbReference type="NCBI Taxonomy" id="282301"/>
    <lineage>
        <taxon>Eukaryota</taxon>
        <taxon>Metazoa</taxon>
        <taxon>Spiralia</taxon>
        <taxon>Lophotrochozoa</taxon>
        <taxon>Platyhelminthes</taxon>
        <taxon>Rhabditophora</taxon>
        <taxon>Macrostomorpha</taxon>
        <taxon>Macrostomida</taxon>
        <taxon>Macrostomidae</taxon>
        <taxon>Macrostomum</taxon>
    </lineage>
</organism>
<evidence type="ECO:0000313" key="7">
    <source>
        <dbReference type="Proteomes" id="UP000095280"/>
    </source>
</evidence>
<dbReference type="SUPFAM" id="SSF57903">
    <property type="entry name" value="FYVE/PHD zinc finger"/>
    <property type="match status" value="1"/>
</dbReference>
<dbReference type="GO" id="GO:0006338">
    <property type="term" value="P:chromatin remodeling"/>
    <property type="evidence" value="ECO:0007669"/>
    <property type="project" value="InterPro"/>
</dbReference>
<feature type="compositionally biased region" description="Pro residues" evidence="5">
    <location>
        <begin position="398"/>
        <end position="414"/>
    </location>
</feature>
<dbReference type="InterPro" id="IPR057031">
    <property type="entry name" value="SFR19-like_C"/>
</dbReference>
<dbReference type="GO" id="GO:0045740">
    <property type="term" value="P:positive regulation of DNA replication"/>
    <property type="evidence" value="ECO:0007669"/>
    <property type="project" value="TreeGrafter"/>
</dbReference>
<dbReference type="GO" id="GO:0031445">
    <property type="term" value="P:regulation of heterochromatin formation"/>
    <property type="evidence" value="ECO:0007669"/>
    <property type="project" value="TreeGrafter"/>
</dbReference>
<keyword evidence="2 4" id="KW-0863">Zinc-finger</keyword>
<feature type="domain" description="PHD-type" evidence="6">
    <location>
        <begin position="1"/>
        <end position="41"/>
    </location>
</feature>
<feature type="compositionally biased region" description="Low complexity" evidence="5">
    <location>
        <begin position="101"/>
        <end position="115"/>
    </location>
</feature>
<evidence type="ECO:0000259" key="6">
    <source>
        <dbReference type="PROSITE" id="PS50016"/>
    </source>
</evidence>
<feature type="compositionally biased region" description="Basic residues" evidence="5">
    <location>
        <begin position="201"/>
        <end position="255"/>
    </location>
</feature>
<feature type="compositionally biased region" description="Low complexity" evidence="5">
    <location>
        <begin position="58"/>
        <end position="85"/>
    </location>
</feature>
<dbReference type="WBParaSite" id="maker-uti_cns_0047530-snap-gene-0.3-mRNA-1">
    <property type="protein sequence ID" value="maker-uti_cns_0047530-snap-gene-0.3-mRNA-1"/>
    <property type="gene ID" value="maker-uti_cns_0047530-snap-gene-0.3"/>
</dbReference>
<protein>
    <submittedName>
        <fullName evidence="8">PHD-type domain-containing protein</fullName>
    </submittedName>
</protein>
<dbReference type="SMART" id="SM00249">
    <property type="entry name" value="PHD"/>
    <property type="match status" value="1"/>
</dbReference>
<evidence type="ECO:0000256" key="4">
    <source>
        <dbReference type="PROSITE-ProRule" id="PRU00146"/>
    </source>
</evidence>
<name>A0A1I8JG96_9PLAT</name>
<dbReference type="Gene3D" id="3.30.40.10">
    <property type="entry name" value="Zinc/RING finger domain, C3HC4 (zinc finger)"/>
    <property type="match status" value="1"/>
</dbReference>
<dbReference type="Pfam" id="PF23030">
    <property type="entry name" value="SCAF11-like_C"/>
    <property type="match status" value="1"/>
</dbReference>
<dbReference type="PANTHER" id="PTHR46510">
    <property type="entry name" value="BROMODOMAIN ADJACENT TO ZINC FINGER DOMAIN PROTEIN 1A"/>
    <property type="match status" value="1"/>
</dbReference>
<dbReference type="InterPro" id="IPR013083">
    <property type="entry name" value="Znf_RING/FYVE/PHD"/>
</dbReference>
<evidence type="ECO:0000313" key="8">
    <source>
        <dbReference type="WBParaSite" id="maker-uti_cns_0047530-snap-gene-0.3-mRNA-1"/>
    </source>
</evidence>
<reference evidence="8" key="1">
    <citation type="submission" date="2016-11" db="UniProtKB">
        <authorList>
            <consortium name="WormBaseParasite"/>
        </authorList>
    </citation>
    <scope>IDENTIFICATION</scope>
</reference>
<evidence type="ECO:0000256" key="5">
    <source>
        <dbReference type="SAM" id="MobiDB-lite"/>
    </source>
</evidence>
<dbReference type="InterPro" id="IPR001965">
    <property type="entry name" value="Znf_PHD"/>
</dbReference>